<feature type="transmembrane region" description="Helical" evidence="4">
    <location>
        <begin position="331"/>
        <end position="364"/>
    </location>
</feature>
<accession>A0AAV4AMD4</accession>
<comment type="similarity">
    <text evidence="1">Belongs to the cytochrome P450 family.</text>
</comment>
<dbReference type="InterPro" id="IPR036396">
    <property type="entry name" value="Cyt_P450_sf"/>
</dbReference>
<protein>
    <submittedName>
        <fullName evidence="5">Cytochrome p450 2j6</fullName>
    </submittedName>
</protein>
<evidence type="ECO:0000313" key="6">
    <source>
        <dbReference type="Proteomes" id="UP000735302"/>
    </source>
</evidence>
<evidence type="ECO:0000313" key="5">
    <source>
        <dbReference type="EMBL" id="GFO09366.1"/>
    </source>
</evidence>
<comment type="caution">
    <text evidence="5">The sequence shown here is derived from an EMBL/GenBank/DDBJ whole genome shotgun (WGS) entry which is preliminary data.</text>
</comment>
<dbReference type="PRINTS" id="PR00463">
    <property type="entry name" value="EP450I"/>
</dbReference>
<dbReference type="AlphaFoldDB" id="A0AAV4AMD4"/>
<dbReference type="Pfam" id="PF00067">
    <property type="entry name" value="p450"/>
    <property type="match status" value="3"/>
</dbReference>
<dbReference type="InterPro" id="IPR002401">
    <property type="entry name" value="Cyt_P450_E_grp-I"/>
</dbReference>
<keyword evidence="4" id="KW-0812">Transmembrane</keyword>
<dbReference type="InterPro" id="IPR001128">
    <property type="entry name" value="Cyt_P450"/>
</dbReference>
<keyword evidence="2" id="KW-0479">Metal-binding</keyword>
<keyword evidence="6" id="KW-1185">Reference proteome</keyword>
<dbReference type="PANTHER" id="PTHR24300">
    <property type="entry name" value="CYTOCHROME P450 508A4-RELATED"/>
    <property type="match status" value="1"/>
</dbReference>
<dbReference type="SUPFAM" id="SSF48264">
    <property type="entry name" value="Cytochrome P450"/>
    <property type="match status" value="2"/>
</dbReference>
<dbReference type="GO" id="GO:0005506">
    <property type="term" value="F:iron ion binding"/>
    <property type="evidence" value="ECO:0007669"/>
    <property type="project" value="InterPro"/>
</dbReference>
<sequence length="677" mass="77306">MFDFLLENSTSLLIFLVTALLVWYVVTLPRMRNMPPGPLPLPVFGNYWMFLRPGVTLLTLFDELTKKYGKMFTFKMGSKPIIFINELRLVQEAFVKRADITSNRPQHYYIINKIDKKVGLGVTLNNGQPWKQLRRVSVTAMRDFGVGKKTLEEKIYDEVVELLGVIDRQKGNPVDMKPFLMMATSNVISSVIFGNRFDLDDPKFKLLLEKLTAATSVNALFLTSNFLPFVRFFTNVLGNGRRVTYADREKLRFTEATIQEVLRVRPVAPFGFPRYVDQDFELGGYTIPKGAVAFANIVAINNDSAYFIKPGKFNPSRWLDEKGEISGRERLLSFSVAAMLDVLFDNSTTVLIFVVTALLVWYVVTLPSMRNMPPGPFPLPVLGNYLMLGKPGISLITLLDGLKKKYGEIFTFKIGSKPFIFISDLRLVQAAFVKRGDILSSRPRNYYVLDKIEERVGKGVSLSNGQPWKELRRVSLTAMRDFGVGKKSLEEKVLEEVTGLLDIIGQQKGKPVIMRPWLIKATSNVISNVWKQRLSEATNVNAIFLPANFFPLVRYFTNKEENIIKTLETTGEFIKELLADHGETFDPNNIRDFVDLVLHMRNSPTGRHFNDLNIRRTIVDIFNAGSETTATTLQWLLYYMATYPELQAKCQREIDEVTVLLLSFFFERITKIRNLDF</sequence>
<dbReference type="Proteomes" id="UP000735302">
    <property type="component" value="Unassembled WGS sequence"/>
</dbReference>
<reference evidence="5 6" key="1">
    <citation type="journal article" date="2021" name="Elife">
        <title>Chloroplast acquisition without the gene transfer in kleptoplastic sea slugs, Plakobranchus ocellatus.</title>
        <authorList>
            <person name="Maeda T."/>
            <person name="Takahashi S."/>
            <person name="Yoshida T."/>
            <person name="Shimamura S."/>
            <person name="Takaki Y."/>
            <person name="Nagai Y."/>
            <person name="Toyoda A."/>
            <person name="Suzuki Y."/>
            <person name="Arimoto A."/>
            <person name="Ishii H."/>
            <person name="Satoh N."/>
            <person name="Nishiyama T."/>
            <person name="Hasebe M."/>
            <person name="Maruyama T."/>
            <person name="Minagawa J."/>
            <person name="Obokata J."/>
            <person name="Shigenobu S."/>
        </authorList>
    </citation>
    <scope>NUCLEOTIDE SEQUENCE [LARGE SCALE GENOMIC DNA]</scope>
</reference>
<evidence type="ECO:0000256" key="2">
    <source>
        <dbReference type="ARBA" id="ARBA00022723"/>
    </source>
</evidence>
<proteinExistence type="inferred from homology"/>
<dbReference type="InterPro" id="IPR050182">
    <property type="entry name" value="Cytochrome_P450_fam2"/>
</dbReference>
<evidence type="ECO:0000256" key="4">
    <source>
        <dbReference type="SAM" id="Phobius"/>
    </source>
</evidence>
<evidence type="ECO:0000256" key="1">
    <source>
        <dbReference type="ARBA" id="ARBA00010617"/>
    </source>
</evidence>
<keyword evidence="4" id="KW-0472">Membrane</keyword>
<name>A0AAV4AMD4_9GAST</name>
<keyword evidence="3" id="KW-0408">Iron</keyword>
<organism evidence="5 6">
    <name type="scientific">Plakobranchus ocellatus</name>
    <dbReference type="NCBI Taxonomy" id="259542"/>
    <lineage>
        <taxon>Eukaryota</taxon>
        <taxon>Metazoa</taxon>
        <taxon>Spiralia</taxon>
        <taxon>Lophotrochozoa</taxon>
        <taxon>Mollusca</taxon>
        <taxon>Gastropoda</taxon>
        <taxon>Heterobranchia</taxon>
        <taxon>Euthyneura</taxon>
        <taxon>Panpulmonata</taxon>
        <taxon>Sacoglossa</taxon>
        <taxon>Placobranchoidea</taxon>
        <taxon>Plakobranchidae</taxon>
        <taxon>Plakobranchus</taxon>
    </lineage>
</organism>
<dbReference type="GO" id="GO:0004497">
    <property type="term" value="F:monooxygenase activity"/>
    <property type="evidence" value="ECO:0007669"/>
    <property type="project" value="InterPro"/>
</dbReference>
<feature type="transmembrane region" description="Helical" evidence="4">
    <location>
        <begin position="12"/>
        <end position="31"/>
    </location>
</feature>
<dbReference type="EMBL" id="BLXT01004061">
    <property type="protein sequence ID" value="GFO09366.1"/>
    <property type="molecule type" value="Genomic_DNA"/>
</dbReference>
<gene>
    <name evidence="5" type="ORF">PoB_003587100</name>
</gene>
<dbReference type="GO" id="GO:0020037">
    <property type="term" value="F:heme binding"/>
    <property type="evidence" value="ECO:0007669"/>
    <property type="project" value="InterPro"/>
</dbReference>
<evidence type="ECO:0000256" key="3">
    <source>
        <dbReference type="ARBA" id="ARBA00023004"/>
    </source>
</evidence>
<dbReference type="GO" id="GO:0016705">
    <property type="term" value="F:oxidoreductase activity, acting on paired donors, with incorporation or reduction of molecular oxygen"/>
    <property type="evidence" value="ECO:0007669"/>
    <property type="project" value="InterPro"/>
</dbReference>
<dbReference type="Gene3D" id="1.10.630.10">
    <property type="entry name" value="Cytochrome P450"/>
    <property type="match status" value="3"/>
</dbReference>
<keyword evidence="4" id="KW-1133">Transmembrane helix</keyword>